<organism evidence="4 5">
    <name type="scientific">Ridgeia piscesae</name>
    <name type="common">Tubeworm</name>
    <dbReference type="NCBI Taxonomy" id="27915"/>
    <lineage>
        <taxon>Eukaryota</taxon>
        <taxon>Metazoa</taxon>
        <taxon>Spiralia</taxon>
        <taxon>Lophotrochozoa</taxon>
        <taxon>Annelida</taxon>
        <taxon>Polychaeta</taxon>
        <taxon>Sedentaria</taxon>
        <taxon>Canalipalpata</taxon>
        <taxon>Sabellida</taxon>
        <taxon>Siboglinidae</taxon>
        <taxon>Ridgeia</taxon>
    </lineage>
</organism>
<reference evidence="4" key="1">
    <citation type="journal article" date="2023" name="Mol. Biol. Evol.">
        <title>Third-Generation Sequencing Reveals the Adaptive Role of the Epigenome in Three Deep-Sea Polychaetes.</title>
        <authorList>
            <person name="Perez M."/>
            <person name="Aroh O."/>
            <person name="Sun Y."/>
            <person name="Lan Y."/>
            <person name="Juniper S.K."/>
            <person name="Young C.R."/>
            <person name="Angers B."/>
            <person name="Qian P.Y."/>
        </authorList>
    </citation>
    <scope>NUCLEOTIDE SEQUENCE</scope>
    <source>
        <strain evidence="4">R07B-5</strain>
    </source>
</reference>
<dbReference type="InterPro" id="IPR027791">
    <property type="entry name" value="Galactosyl_T_C"/>
</dbReference>
<dbReference type="Pfam" id="PF02709">
    <property type="entry name" value="Glyco_transf_7C"/>
    <property type="match status" value="1"/>
</dbReference>
<evidence type="ECO:0000259" key="3">
    <source>
        <dbReference type="Pfam" id="PF02709"/>
    </source>
</evidence>
<dbReference type="AlphaFoldDB" id="A0AAD9UIL2"/>
<dbReference type="GO" id="GO:0004653">
    <property type="term" value="F:polypeptide N-acetylgalactosaminyltransferase activity"/>
    <property type="evidence" value="ECO:0007669"/>
    <property type="project" value="TreeGrafter"/>
</dbReference>
<gene>
    <name evidence="4" type="ORF">NP493_73g00034</name>
</gene>
<dbReference type="SUPFAM" id="SSF50370">
    <property type="entry name" value="Ricin B-like lectins"/>
    <property type="match status" value="1"/>
</dbReference>
<name>A0AAD9UIL2_RIDPI</name>
<dbReference type="InterPro" id="IPR035992">
    <property type="entry name" value="Ricin_B-like_lectins"/>
</dbReference>
<dbReference type="InterPro" id="IPR029044">
    <property type="entry name" value="Nucleotide-diphossugar_trans"/>
</dbReference>
<keyword evidence="5" id="KW-1185">Reference proteome</keyword>
<dbReference type="Gene3D" id="3.90.550.10">
    <property type="entry name" value="Spore Coat Polysaccharide Biosynthesis Protein SpsA, Chain A"/>
    <property type="match status" value="1"/>
</dbReference>
<dbReference type="GO" id="GO:0005794">
    <property type="term" value="C:Golgi apparatus"/>
    <property type="evidence" value="ECO:0007669"/>
    <property type="project" value="TreeGrafter"/>
</dbReference>
<dbReference type="Proteomes" id="UP001209878">
    <property type="component" value="Unassembled WGS sequence"/>
</dbReference>
<dbReference type="SUPFAM" id="SSF53448">
    <property type="entry name" value="Nucleotide-diphospho-sugar transferases"/>
    <property type="match status" value="1"/>
</dbReference>
<feature type="domain" description="Galactosyltransferase C-terminal" evidence="3">
    <location>
        <begin position="32"/>
        <end position="94"/>
    </location>
</feature>
<dbReference type="GO" id="GO:0006493">
    <property type="term" value="P:protein O-linked glycosylation"/>
    <property type="evidence" value="ECO:0007669"/>
    <property type="project" value="TreeGrafter"/>
</dbReference>
<accession>A0AAD9UIL2</accession>
<dbReference type="EMBL" id="JAODUO010000071">
    <property type="protein sequence ID" value="KAK2190690.1"/>
    <property type="molecule type" value="Genomic_DNA"/>
</dbReference>
<comment type="caution">
    <text evidence="4">The sequence shown here is derived from an EMBL/GenBank/DDBJ whole genome shotgun (WGS) entry which is preliminary data.</text>
</comment>
<keyword evidence="1" id="KW-0808">Transferase</keyword>
<proteinExistence type="predicted"/>
<evidence type="ECO:0000313" key="4">
    <source>
        <dbReference type="EMBL" id="KAK2190690.1"/>
    </source>
</evidence>
<keyword evidence="2" id="KW-1015">Disulfide bond</keyword>
<sequence>MMLGGCETNATVPRLYVWVKVPDHVEKAALTEGRPFWSTTLVGCAIAINRTYFLHIGGFDTDQKIWGGENLELAFRAWLCGGAVVTVPCSRVGHLFRPLPYSNGSGWQQQWQKNLMRVADLWLGDYRRYFYSSTLIYPGRKTAYTADEKTSLAARFELKKRLQCRNFDWLLSNVAPEVPIPPHDALYHGEIINYRTHACWVVLPDGYLAITFACYEHKLIVDNIFSLNGDGLLMYKDKCVRFMFPLPNLKVERCPQKPTLEYGIWSVSYVDKRWAQIQVTHRHNDKITVYCVMHVTSAVEPHRRMQMPQTAPCVNDNPFQLWAFTYRFDYTYKV</sequence>
<evidence type="ECO:0000313" key="5">
    <source>
        <dbReference type="Proteomes" id="UP001209878"/>
    </source>
</evidence>
<evidence type="ECO:0000256" key="2">
    <source>
        <dbReference type="ARBA" id="ARBA00023157"/>
    </source>
</evidence>
<dbReference type="PANTHER" id="PTHR11675:SF119">
    <property type="entry name" value="POLYPEPTIDE N-ACETYLGALACTOSAMINYLTRANSFERASE 2"/>
    <property type="match status" value="1"/>
</dbReference>
<evidence type="ECO:0000256" key="1">
    <source>
        <dbReference type="ARBA" id="ARBA00022679"/>
    </source>
</evidence>
<dbReference type="PANTHER" id="PTHR11675">
    <property type="entry name" value="N-ACETYLGALACTOSAMINYLTRANSFERASE"/>
    <property type="match status" value="1"/>
</dbReference>
<protein>
    <recommendedName>
        <fullName evidence="3">Galactosyltransferase C-terminal domain-containing protein</fullName>
    </recommendedName>
</protein>